<evidence type="ECO:0000313" key="3">
    <source>
        <dbReference type="Proteomes" id="UP000178450"/>
    </source>
</evidence>
<dbReference type="EMBL" id="MGBG01000013">
    <property type="protein sequence ID" value="OGK64873.1"/>
    <property type="molecule type" value="Genomic_DNA"/>
</dbReference>
<dbReference type="Gene3D" id="3.40.630.30">
    <property type="match status" value="1"/>
</dbReference>
<dbReference type="SUPFAM" id="SSF55729">
    <property type="entry name" value="Acyl-CoA N-acyltransferases (Nat)"/>
    <property type="match status" value="1"/>
</dbReference>
<organism evidence="2 3">
    <name type="scientific">Candidatus Roizmanbacteria bacterium RIFOXYA1_FULL_41_12</name>
    <dbReference type="NCBI Taxonomy" id="1802082"/>
    <lineage>
        <taxon>Bacteria</taxon>
        <taxon>Candidatus Roizmaniibacteriota</taxon>
    </lineage>
</organism>
<dbReference type="CDD" id="cd04301">
    <property type="entry name" value="NAT_SF"/>
    <property type="match status" value="1"/>
</dbReference>
<evidence type="ECO:0000259" key="1">
    <source>
        <dbReference type="PROSITE" id="PS51186"/>
    </source>
</evidence>
<dbReference type="PROSITE" id="PS51186">
    <property type="entry name" value="GNAT"/>
    <property type="match status" value="1"/>
</dbReference>
<dbReference type="AlphaFoldDB" id="A0A1F7KAJ9"/>
<gene>
    <name evidence="2" type="ORF">A2209_04195</name>
</gene>
<dbReference type="Proteomes" id="UP000178450">
    <property type="component" value="Unassembled WGS sequence"/>
</dbReference>
<name>A0A1F7KAJ9_9BACT</name>
<dbReference type="InterPro" id="IPR000182">
    <property type="entry name" value="GNAT_dom"/>
</dbReference>
<comment type="caution">
    <text evidence="2">The sequence shown here is derived from an EMBL/GenBank/DDBJ whole genome shotgun (WGS) entry which is preliminary data.</text>
</comment>
<proteinExistence type="predicted"/>
<dbReference type="InterPro" id="IPR016181">
    <property type="entry name" value="Acyl_CoA_acyltransferase"/>
</dbReference>
<dbReference type="GO" id="GO:0016747">
    <property type="term" value="F:acyltransferase activity, transferring groups other than amino-acyl groups"/>
    <property type="evidence" value="ECO:0007669"/>
    <property type="project" value="InterPro"/>
</dbReference>
<evidence type="ECO:0000313" key="2">
    <source>
        <dbReference type="EMBL" id="OGK64873.1"/>
    </source>
</evidence>
<reference evidence="2 3" key="1">
    <citation type="journal article" date="2016" name="Nat. Commun.">
        <title>Thousands of microbial genomes shed light on interconnected biogeochemical processes in an aquifer system.</title>
        <authorList>
            <person name="Anantharaman K."/>
            <person name="Brown C.T."/>
            <person name="Hug L.A."/>
            <person name="Sharon I."/>
            <person name="Castelle C.J."/>
            <person name="Probst A.J."/>
            <person name="Thomas B.C."/>
            <person name="Singh A."/>
            <person name="Wilkins M.J."/>
            <person name="Karaoz U."/>
            <person name="Brodie E.L."/>
            <person name="Williams K.H."/>
            <person name="Hubbard S.S."/>
            <person name="Banfield J.F."/>
        </authorList>
    </citation>
    <scope>NUCLEOTIDE SEQUENCE [LARGE SCALE GENOMIC DNA]</scope>
</reference>
<sequence length="361" mass="40583">MPKMTEYNLRSAVLSDAAPLTELVAAAIPGYPFVGVYDSEQVAQSIRNGEYRILAEMPEIGVVATAVLGTESVMSEIKRVVVHPKMRKNGLASQMTIRLAGEAKQLGHIPWADVRADQIGMQRAALAAGLSPVCLEPGKHVVYDHLYLNFGSKRPARETMIHMTSLPVDLDKLASHLKAWPITLRNRLLTELYSSLKPQRYQEMVAEKALPSAIEVNHRISQRINQEVKNLIKEESADFCQIKFQGHQLLIIKPDASGFFTINHDLNFPELIKIAKRVGLQIITCYVDTKQINLLDSLDTAGFIPAMIRPWQEEGSEPVWQVGWQYRLNDYGSCQHQVFLDPNVENMLLNQFSLLQLSVEN</sequence>
<feature type="domain" description="N-acetyltransferase" evidence="1">
    <location>
        <begin position="7"/>
        <end position="171"/>
    </location>
</feature>
<protein>
    <recommendedName>
        <fullName evidence="1">N-acetyltransferase domain-containing protein</fullName>
    </recommendedName>
</protein>
<accession>A0A1F7KAJ9</accession>